<accession>A0A371JPI2</accession>
<dbReference type="AlphaFoldDB" id="A0A371JPI2"/>
<dbReference type="InterPro" id="IPR011466">
    <property type="entry name" value="DUF1572"/>
</dbReference>
<proteinExistence type="predicted"/>
<keyword evidence="2" id="KW-1185">Reference proteome</keyword>
<dbReference type="Gene3D" id="1.20.120.450">
    <property type="entry name" value="dinb family like domain"/>
    <property type="match status" value="1"/>
</dbReference>
<organism evidence="1 2">
    <name type="scientific">Flagellimonas nanhaiensis</name>
    <dbReference type="NCBI Taxonomy" id="2292706"/>
    <lineage>
        <taxon>Bacteria</taxon>
        <taxon>Pseudomonadati</taxon>
        <taxon>Bacteroidota</taxon>
        <taxon>Flavobacteriia</taxon>
        <taxon>Flavobacteriales</taxon>
        <taxon>Flavobacteriaceae</taxon>
        <taxon>Flagellimonas</taxon>
    </lineage>
</organism>
<comment type="caution">
    <text evidence="1">The sequence shown here is derived from an EMBL/GenBank/DDBJ whole genome shotgun (WGS) entry which is preliminary data.</text>
</comment>
<dbReference type="OrthoDB" id="893570at2"/>
<dbReference type="RefSeq" id="WP_116184006.1">
    <property type="nucleotide sequence ID" value="NZ_QTJX01000002.1"/>
</dbReference>
<dbReference type="Pfam" id="PF07609">
    <property type="entry name" value="DUF1572"/>
    <property type="match status" value="1"/>
</dbReference>
<dbReference type="InterPro" id="IPR034660">
    <property type="entry name" value="DinB/YfiT-like"/>
</dbReference>
<reference evidence="1 2" key="1">
    <citation type="submission" date="2018-08" db="EMBL/GenBank/DDBJ databases">
        <title>Muricauda nanhaiensis sp. nov., isolated from seawater of the South China Sea.</title>
        <authorList>
            <person name="Dang Y."/>
        </authorList>
    </citation>
    <scope>NUCLEOTIDE SEQUENCE [LARGE SCALE GENOMIC DNA]</scope>
    <source>
        <strain evidence="1 2">SM1704</strain>
    </source>
</reference>
<evidence type="ECO:0000313" key="2">
    <source>
        <dbReference type="Proteomes" id="UP000261828"/>
    </source>
</evidence>
<sequence length="149" mass="17841">MIIESIKELYYRDLRRLKQEIELYKDDTTLWKTERSIKNSGGNLCLHIVGNLKTYIGNGLAQIGYVRQRDLEFSDKFVDREELYKRIDETIQIVDQGLSKLDDDRLTEDFPIIIWEKKTEMAFTIIHLHSHLNYHLGQINYHRRILEET</sequence>
<protein>
    <submittedName>
        <fullName evidence="1">DinB family protein</fullName>
    </submittedName>
</protein>
<dbReference type="EMBL" id="QTJX01000002">
    <property type="protein sequence ID" value="RDY59391.1"/>
    <property type="molecule type" value="Genomic_DNA"/>
</dbReference>
<name>A0A371JPI2_9FLAO</name>
<dbReference type="SUPFAM" id="SSF109854">
    <property type="entry name" value="DinB/YfiT-like putative metalloenzymes"/>
    <property type="match status" value="1"/>
</dbReference>
<evidence type="ECO:0000313" key="1">
    <source>
        <dbReference type="EMBL" id="RDY59391.1"/>
    </source>
</evidence>
<gene>
    <name evidence="1" type="ORF">DX873_08365</name>
</gene>
<dbReference type="Proteomes" id="UP000261828">
    <property type="component" value="Unassembled WGS sequence"/>
</dbReference>